<evidence type="ECO:0000256" key="5">
    <source>
        <dbReference type="ARBA" id="ARBA00022989"/>
    </source>
</evidence>
<dbReference type="GO" id="GO:0016887">
    <property type="term" value="F:ATP hydrolysis activity"/>
    <property type="evidence" value="ECO:0007669"/>
    <property type="project" value="InterPro"/>
</dbReference>
<dbReference type="GO" id="GO:0034040">
    <property type="term" value="F:ATPase-coupled lipid transmembrane transporter activity"/>
    <property type="evidence" value="ECO:0007669"/>
    <property type="project" value="TreeGrafter"/>
</dbReference>
<keyword evidence="3" id="KW-0547">Nucleotide-binding</keyword>
<dbReference type="SMART" id="SM00382">
    <property type="entry name" value="AAA"/>
    <property type="match status" value="1"/>
</dbReference>
<evidence type="ECO:0000259" key="9">
    <source>
        <dbReference type="PROSITE" id="PS50929"/>
    </source>
</evidence>
<dbReference type="GO" id="GO:0140359">
    <property type="term" value="F:ABC-type transporter activity"/>
    <property type="evidence" value="ECO:0007669"/>
    <property type="project" value="InterPro"/>
</dbReference>
<dbReference type="InterPro" id="IPR017871">
    <property type="entry name" value="ABC_transporter-like_CS"/>
</dbReference>
<dbReference type="Gene3D" id="3.40.50.300">
    <property type="entry name" value="P-loop containing nucleotide triphosphate hydrolases"/>
    <property type="match status" value="1"/>
</dbReference>
<dbReference type="PANTHER" id="PTHR24221">
    <property type="entry name" value="ATP-BINDING CASSETTE SUB-FAMILY B"/>
    <property type="match status" value="1"/>
</dbReference>
<evidence type="ECO:0000256" key="3">
    <source>
        <dbReference type="ARBA" id="ARBA00022741"/>
    </source>
</evidence>
<keyword evidence="6 7" id="KW-0472">Membrane</keyword>
<dbReference type="GO" id="GO:0005524">
    <property type="term" value="F:ATP binding"/>
    <property type="evidence" value="ECO:0007669"/>
    <property type="project" value="UniProtKB-KW"/>
</dbReference>
<dbReference type="InterPro" id="IPR003439">
    <property type="entry name" value="ABC_transporter-like_ATP-bd"/>
</dbReference>
<dbReference type="Proteomes" id="UP000634139">
    <property type="component" value="Unassembled WGS sequence"/>
</dbReference>
<evidence type="ECO:0000313" key="11">
    <source>
        <dbReference type="Proteomes" id="UP000634139"/>
    </source>
</evidence>
<accession>A0A918RH48</accession>
<evidence type="ECO:0000259" key="8">
    <source>
        <dbReference type="PROSITE" id="PS50893"/>
    </source>
</evidence>
<dbReference type="PROSITE" id="PS50929">
    <property type="entry name" value="ABC_TM1F"/>
    <property type="match status" value="1"/>
</dbReference>
<evidence type="ECO:0000256" key="7">
    <source>
        <dbReference type="SAM" id="Phobius"/>
    </source>
</evidence>
<dbReference type="InterPro" id="IPR027417">
    <property type="entry name" value="P-loop_NTPase"/>
</dbReference>
<feature type="domain" description="ABC transmembrane type-1" evidence="9">
    <location>
        <begin position="1"/>
        <end position="274"/>
    </location>
</feature>
<evidence type="ECO:0000313" key="10">
    <source>
        <dbReference type="EMBL" id="GGZ97821.1"/>
    </source>
</evidence>
<evidence type="ECO:0000256" key="6">
    <source>
        <dbReference type="ARBA" id="ARBA00023136"/>
    </source>
</evidence>
<dbReference type="InterPro" id="IPR003593">
    <property type="entry name" value="AAA+_ATPase"/>
</dbReference>
<evidence type="ECO:0000256" key="2">
    <source>
        <dbReference type="ARBA" id="ARBA00022692"/>
    </source>
</evidence>
<feature type="domain" description="ABC transporter" evidence="8">
    <location>
        <begin position="307"/>
        <end position="509"/>
    </location>
</feature>
<evidence type="ECO:0000256" key="4">
    <source>
        <dbReference type="ARBA" id="ARBA00022840"/>
    </source>
</evidence>
<comment type="subcellular location">
    <subcellularLocation>
        <location evidence="1">Cell membrane</location>
        <topology evidence="1">Multi-pass membrane protein</topology>
    </subcellularLocation>
</comment>
<dbReference type="SUPFAM" id="SSF90123">
    <property type="entry name" value="ABC transporter transmembrane region"/>
    <property type="match status" value="1"/>
</dbReference>
<dbReference type="InterPro" id="IPR011527">
    <property type="entry name" value="ABC1_TM_dom"/>
</dbReference>
<feature type="transmembrane region" description="Helical" evidence="7">
    <location>
        <begin position="111"/>
        <end position="144"/>
    </location>
</feature>
<dbReference type="SUPFAM" id="SSF52540">
    <property type="entry name" value="P-loop containing nucleoside triphosphate hydrolases"/>
    <property type="match status" value="1"/>
</dbReference>
<protein>
    <submittedName>
        <fullName evidence="10">Thiol reductant ABC exporter subunit CydD</fullName>
    </submittedName>
</protein>
<feature type="transmembrane region" description="Helical" evidence="7">
    <location>
        <begin position="214"/>
        <end position="237"/>
    </location>
</feature>
<dbReference type="Gene3D" id="1.20.1560.10">
    <property type="entry name" value="ABC transporter type 1, transmembrane domain"/>
    <property type="match status" value="1"/>
</dbReference>
<sequence>MLFAGCLAAFIASWTAGGLANQAWGLLAGVGLSGLLRAGAQALAGLKGQQAATHAKSALRASVMTALLPSGQMGGRLIGEDLRVAIDDVEAHEGLIARFQPLRMAAMLSPLIIAAAVALASWFSALILLATLIPFGAGMALAGLAGKAEADRQFLALSRLSGLFVDRVAALPAILAFGAEDRVTRQIGGAARDVAARTMQILKIAFVSSAMMEFFAALSVALVAVYCGFSLLGLLPFPAPEDLSLGEAFFALALAPEFYLGMRRLAAAYHDKQQGQAAERSVAAALEQAHRTTPPATAPLPDRIGELSTQGLMIRYDDGNSIGPITASWRGPGLHVVTGPTGVGKSSLLHALIGLAPVSGGQIIHDGTPVAAEELLALTGWAGQRPLLLPGTLADNLQLGNKSLAPQELARLTEASGLSALIAARGEDLTIDPRGSGLSGGERRRIGLVRAIGSERPVLLLDEPTADLDPETAAKVIALLQDTARSRLVIAATHDPALIACATSRMVMA</sequence>
<dbReference type="PROSITE" id="PS50893">
    <property type="entry name" value="ABC_TRANSPORTER_2"/>
    <property type="match status" value="1"/>
</dbReference>
<dbReference type="Pfam" id="PF00664">
    <property type="entry name" value="ABC_membrane"/>
    <property type="match status" value="1"/>
</dbReference>
<dbReference type="InterPro" id="IPR039421">
    <property type="entry name" value="Type_1_exporter"/>
</dbReference>
<dbReference type="AlphaFoldDB" id="A0A918RH48"/>
<dbReference type="PANTHER" id="PTHR24221:SF261">
    <property type="entry name" value="GLUTATHIONE_L-CYSTEINE TRANSPORT SYSTEM ATP-BINDING_PERMEASE PROTEIN CYDD"/>
    <property type="match status" value="1"/>
</dbReference>
<dbReference type="GO" id="GO:0005886">
    <property type="term" value="C:plasma membrane"/>
    <property type="evidence" value="ECO:0007669"/>
    <property type="project" value="UniProtKB-SubCell"/>
</dbReference>
<reference evidence="10" key="2">
    <citation type="submission" date="2020-09" db="EMBL/GenBank/DDBJ databases">
        <authorList>
            <person name="Sun Q."/>
            <person name="Kim S."/>
        </authorList>
    </citation>
    <scope>NUCLEOTIDE SEQUENCE</scope>
    <source>
        <strain evidence="10">KCTC 32422</strain>
    </source>
</reference>
<dbReference type="InterPro" id="IPR036640">
    <property type="entry name" value="ABC1_TM_sf"/>
</dbReference>
<evidence type="ECO:0000256" key="1">
    <source>
        <dbReference type="ARBA" id="ARBA00004651"/>
    </source>
</evidence>
<name>A0A918RH48_9SPHN</name>
<reference evidence="10" key="1">
    <citation type="journal article" date="2014" name="Int. J. Syst. Evol. Microbiol.">
        <title>Complete genome sequence of Corynebacterium casei LMG S-19264T (=DSM 44701T), isolated from a smear-ripened cheese.</title>
        <authorList>
            <consortium name="US DOE Joint Genome Institute (JGI-PGF)"/>
            <person name="Walter F."/>
            <person name="Albersmeier A."/>
            <person name="Kalinowski J."/>
            <person name="Ruckert C."/>
        </authorList>
    </citation>
    <scope>NUCLEOTIDE SEQUENCE</scope>
    <source>
        <strain evidence="10">KCTC 32422</strain>
    </source>
</reference>
<gene>
    <name evidence="10" type="primary">cydD</name>
    <name evidence="10" type="ORF">GCM10011617_18140</name>
</gene>
<proteinExistence type="predicted"/>
<keyword evidence="5 7" id="KW-1133">Transmembrane helix</keyword>
<dbReference type="Pfam" id="PF00005">
    <property type="entry name" value="ABC_tran"/>
    <property type="match status" value="1"/>
</dbReference>
<organism evidence="10 11">
    <name type="scientific">Novosphingobium arvoryzae</name>
    <dbReference type="NCBI Taxonomy" id="1256514"/>
    <lineage>
        <taxon>Bacteria</taxon>
        <taxon>Pseudomonadati</taxon>
        <taxon>Pseudomonadota</taxon>
        <taxon>Alphaproteobacteria</taxon>
        <taxon>Sphingomonadales</taxon>
        <taxon>Sphingomonadaceae</taxon>
        <taxon>Novosphingobium</taxon>
    </lineage>
</organism>
<keyword evidence="4" id="KW-0067">ATP-binding</keyword>
<dbReference type="PROSITE" id="PS00211">
    <property type="entry name" value="ABC_TRANSPORTER_1"/>
    <property type="match status" value="1"/>
</dbReference>
<dbReference type="EMBL" id="BMZD01000003">
    <property type="protein sequence ID" value="GGZ97821.1"/>
    <property type="molecule type" value="Genomic_DNA"/>
</dbReference>
<keyword evidence="11" id="KW-1185">Reference proteome</keyword>
<comment type="caution">
    <text evidence="10">The sequence shown here is derived from an EMBL/GenBank/DDBJ whole genome shotgun (WGS) entry which is preliminary data.</text>
</comment>
<dbReference type="CDD" id="cd18584">
    <property type="entry name" value="ABC_6TM_AarD_CydD"/>
    <property type="match status" value="1"/>
</dbReference>
<keyword evidence="2 7" id="KW-0812">Transmembrane</keyword>